<dbReference type="Pfam" id="PF03223">
    <property type="entry name" value="V-ATPase_C"/>
    <property type="match status" value="1"/>
</dbReference>
<dbReference type="GO" id="GO:0000221">
    <property type="term" value="C:vacuolar proton-transporting V-type ATPase, V1 domain"/>
    <property type="evidence" value="ECO:0007669"/>
    <property type="project" value="TreeGrafter"/>
</dbReference>
<dbReference type="PANTHER" id="PTHR10137:SF0">
    <property type="entry name" value="V-TYPE PROTON ATPASE SUBUNIT C"/>
    <property type="match status" value="1"/>
</dbReference>
<gene>
    <name evidence="7" type="ORF">CWI36_0523p0010</name>
</gene>
<feature type="coiled-coil region" evidence="6">
    <location>
        <begin position="132"/>
        <end position="163"/>
    </location>
</feature>
<dbReference type="Gene3D" id="1.20.1460.10">
    <property type="entry name" value="subunit c (vma5p) of the yeast v-atpase, domain 2"/>
    <property type="match status" value="1"/>
</dbReference>
<keyword evidence="6" id="KW-0175">Coiled coil</keyword>
<dbReference type="InterPro" id="IPR004907">
    <property type="entry name" value="ATPase_V1-cplx_csu"/>
</dbReference>
<protein>
    <recommendedName>
        <fullName evidence="5">V-type proton ATPase subunit C</fullName>
    </recommendedName>
</protein>
<comment type="function">
    <text evidence="5">Subunit of the V1 complex of vacuolar(H+)-ATPase (V-ATPase), a multisubunit enzyme composed of a peripheral complex (V1) that hydrolyzes ATP and a membrane integral complex (V0) that translocates protons. V-ATPase is responsible for acidifying and maintaining the pH of intracellular compartments and in some cell types, is targeted to the plasma membrane, where it is responsible for acidifying the extracellular environment. Subunit C is necessary for the assembly of the catalytic sector of the enzyme and is likely to have a specific function in its catalytic activity.</text>
</comment>
<organism evidence="7 8">
    <name type="scientific">Hamiltosporidium magnivora</name>
    <dbReference type="NCBI Taxonomy" id="148818"/>
    <lineage>
        <taxon>Eukaryota</taxon>
        <taxon>Fungi</taxon>
        <taxon>Fungi incertae sedis</taxon>
        <taxon>Microsporidia</taxon>
        <taxon>Dubosqiidae</taxon>
        <taxon>Hamiltosporidium</taxon>
    </lineage>
</organism>
<proteinExistence type="inferred from homology"/>
<evidence type="ECO:0000313" key="7">
    <source>
        <dbReference type="EMBL" id="TBU06057.1"/>
    </source>
</evidence>
<dbReference type="Gene3D" id="3.30.70.1180">
    <property type="entry name" value="Vacuolar atp synthase subunit c, domain 1"/>
    <property type="match status" value="1"/>
</dbReference>
<dbReference type="SUPFAM" id="SSF118203">
    <property type="entry name" value="Vacuolar ATP synthase subunit C"/>
    <property type="match status" value="1"/>
</dbReference>
<evidence type="ECO:0000313" key="8">
    <source>
        <dbReference type="Proteomes" id="UP000291404"/>
    </source>
</evidence>
<keyword evidence="8" id="KW-1185">Reference proteome</keyword>
<keyword evidence="2 5" id="KW-0813">Transport</keyword>
<dbReference type="Proteomes" id="UP000291404">
    <property type="component" value="Unassembled WGS sequence"/>
</dbReference>
<comment type="similarity">
    <text evidence="1 5">Belongs to the V-ATPase C subunit family.</text>
</comment>
<evidence type="ECO:0000256" key="5">
    <source>
        <dbReference type="RuleBase" id="RU364010"/>
    </source>
</evidence>
<evidence type="ECO:0000256" key="3">
    <source>
        <dbReference type="ARBA" id="ARBA00022781"/>
    </source>
</evidence>
<dbReference type="PANTHER" id="PTHR10137">
    <property type="entry name" value="V-TYPE PROTON ATPASE SUBUNIT C"/>
    <property type="match status" value="1"/>
</dbReference>
<dbReference type="Gene3D" id="3.30.70.100">
    <property type="match status" value="1"/>
</dbReference>
<reference evidence="7 8" key="1">
    <citation type="submission" date="2017-12" db="EMBL/GenBank/DDBJ databases">
        <authorList>
            <person name="Pombert J.-F."/>
            <person name="Haag K.L."/>
            <person name="Ebert D."/>
        </authorList>
    </citation>
    <scope>NUCLEOTIDE SEQUENCE [LARGE SCALE GENOMIC DNA]</scope>
    <source>
        <strain evidence="7">BE-OM-2</strain>
    </source>
</reference>
<keyword evidence="4 5" id="KW-0406">Ion transport</keyword>
<comment type="subunit">
    <text evidence="5">V-ATPase is a heteromultimeric enzyme composed of a peripheral catalytic V1 complex (components A to H) attached to an integral membrane V0 proton pore complex.</text>
</comment>
<name>A0A4Q9LDQ5_9MICR</name>
<dbReference type="EMBL" id="PITI01000523">
    <property type="protein sequence ID" value="TBU06057.1"/>
    <property type="molecule type" value="Genomic_DNA"/>
</dbReference>
<dbReference type="VEuPathDB" id="MicrosporidiaDB:CWI39_3297p0010"/>
<sequence>MYLFIGLPYDFDEECNSESLLREIRHLTKSETEIISLPRFRFSSLEFMMKHVEDLDKLEIQTTETFFIILKNVKNKLQPEKKEFGEIYINDSTIDFYIKKFKWSSDRYDDESLLKEILESLHDSYKTLKNSYLQKTQNYEKIVKEYEKMNRETKGNLKEMNISGLINYEEPETQFIKKFYVVVNKSDEKEFLSLLRNIEFIHFDSISVIVSDNDYILFSFVGIKSKENEIKKKIQEKGYFLKNHDLKKGEYEKRQEINNKISKDYEITSNNYKISLNSLFVEIFILMIHIKYLKVYMECVLRYGIPCNYVYFVCWNKFDDYLFNKWKKVIKNWRFSKRISISSSFEESDNELECAFSKIECKFDE</sequence>
<comment type="caution">
    <text evidence="7">The sequence shown here is derived from an EMBL/GenBank/DDBJ whole genome shotgun (WGS) entry which is preliminary data.</text>
</comment>
<dbReference type="STRING" id="148818.A0A4Q9LDQ5"/>
<evidence type="ECO:0000256" key="6">
    <source>
        <dbReference type="SAM" id="Coils"/>
    </source>
</evidence>
<dbReference type="GO" id="GO:0046961">
    <property type="term" value="F:proton-transporting ATPase activity, rotational mechanism"/>
    <property type="evidence" value="ECO:0007669"/>
    <property type="project" value="InterPro"/>
</dbReference>
<evidence type="ECO:0000256" key="1">
    <source>
        <dbReference type="ARBA" id="ARBA00006138"/>
    </source>
</evidence>
<dbReference type="VEuPathDB" id="MicrosporidiaDB:CWI36_0523p0010"/>
<accession>A0A4Q9LDQ5</accession>
<evidence type="ECO:0000256" key="4">
    <source>
        <dbReference type="ARBA" id="ARBA00023065"/>
    </source>
</evidence>
<keyword evidence="3 5" id="KW-0375">Hydrogen ion transport</keyword>
<evidence type="ECO:0000256" key="2">
    <source>
        <dbReference type="ARBA" id="ARBA00022448"/>
    </source>
</evidence>
<dbReference type="CDD" id="cd14785">
    <property type="entry name" value="V-ATPase_C"/>
    <property type="match status" value="1"/>
</dbReference>
<dbReference type="AlphaFoldDB" id="A0A4Q9LDQ5"/>
<dbReference type="InterPro" id="IPR036132">
    <property type="entry name" value="Vac_ATP_synth_c_sf"/>
</dbReference>